<dbReference type="Pfam" id="PF00581">
    <property type="entry name" value="Rhodanese"/>
    <property type="match status" value="1"/>
</dbReference>
<evidence type="ECO:0000313" key="4">
    <source>
        <dbReference type="Proteomes" id="UP001485043"/>
    </source>
</evidence>
<comment type="caution">
    <text evidence="3">The sequence shown here is derived from an EMBL/GenBank/DDBJ whole genome shotgun (WGS) entry which is preliminary data.</text>
</comment>
<dbReference type="InterPro" id="IPR036873">
    <property type="entry name" value="Rhodanese-like_dom_sf"/>
</dbReference>
<organism evidence="3 4">
    <name type="scientific">Apatococcus fuscideae</name>
    <dbReference type="NCBI Taxonomy" id="2026836"/>
    <lineage>
        <taxon>Eukaryota</taxon>
        <taxon>Viridiplantae</taxon>
        <taxon>Chlorophyta</taxon>
        <taxon>core chlorophytes</taxon>
        <taxon>Trebouxiophyceae</taxon>
        <taxon>Chlorellales</taxon>
        <taxon>Chlorellaceae</taxon>
        <taxon>Apatococcus</taxon>
    </lineage>
</organism>
<evidence type="ECO:0000256" key="1">
    <source>
        <dbReference type="SAM" id="MobiDB-lite"/>
    </source>
</evidence>
<sequence length="150" mass="16086">MTHSSRARPQSPRQSPGLSQAACGALHIKASQSEGFTTVNVQEAAKMLEDGWSYIDVRTPGEFSAGHPPGAVNIPVMRANSNGKLITNEDFVASIEEAFPGNVPNLLMGCKLGLRSDMASQILQSKDYINFVNVDGGFDHWSGSGLPIER</sequence>
<dbReference type="PROSITE" id="PS50206">
    <property type="entry name" value="RHODANESE_3"/>
    <property type="match status" value="1"/>
</dbReference>
<dbReference type="PANTHER" id="PTHR45431">
    <property type="entry name" value="RHODANESE-LIKE DOMAIN-CONTAINING PROTEIN 15, CHLOROPLASTIC"/>
    <property type="match status" value="1"/>
</dbReference>
<dbReference type="PANTHER" id="PTHR45431:SF3">
    <property type="entry name" value="RHODANESE-LIKE DOMAIN-CONTAINING PROTEIN 15, CHLOROPLASTIC"/>
    <property type="match status" value="1"/>
</dbReference>
<name>A0AAW1TKD4_9CHLO</name>
<dbReference type="AlphaFoldDB" id="A0AAW1TKD4"/>
<protein>
    <recommendedName>
        <fullName evidence="2">Rhodanese domain-containing protein</fullName>
    </recommendedName>
</protein>
<feature type="region of interest" description="Disordered" evidence="1">
    <location>
        <begin position="1"/>
        <end position="20"/>
    </location>
</feature>
<dbReference type="InterPro" id="IPR001763">
    <property type="entry name" value="Rhodanese-like_dom"/>
</dbReference>
<reference evidence="3 4" key="1">
    <citation type="journal article" date="2024" name="Nat. Commun.">
        <title>Phylogenomics reveals the evolutionary origins of lichenization in chlorophyte algae.</title>
        <authorList>
            <person name="Puginier C."/>
            <person name="Libourel C."/>
            <person name="Otte J."/>
            <person name="Skaloud P."/>
            <person name="Haon M."/>
            <person name="Grisel S."/>
            <person name="Petersen M."/>
            <person name="Berrin J.G."/>
            <person name="Delaux P.M."/>
            <person name="Dal Grande F."/>
            <person name="Keller J."/>
        </authorList>
    </citation>
    <scope>NUCLEOTIDE SEQUENCE [LARGE SCALE GENOMIC DNA]</scope>
    <source>
        <strain evidence="3 4">SAG 2523</strain>
    </source>
</reference>
<dbReference type="Gene3D" id="3.40.250.10">
    <property type="entry name" value="Rhodanese-like domain"/>
    <property type="match status" value="1"/>
</dbReference>
<keyword evidence="4" id="KW-1185">Reference proteome</keyword>
<dbReference type="EMBL" id="JALJOV010000031">
    <property type="protein sequence ID" value="KAK9868379.1"/>
    <property type="molecule type" value="Genomic_DNA"/>
</dbReference>
<accession>A0AAW1TKD4</accession>
<gene>
    <name evidence="3" type="ORF">WJX84_001479</name>
</gene>
<dbReference type="InterPro" id="IPR052367">
    <property type="entry name" value="Thiosulfate_ST/Rhodanese-like"/>
</dbReference>
<dbReference type="SMART" id="SM00450">
    <property type="entry name" value="RHOD"/>
    <property type="match status" value="1"/>
</dbReference>
<feature type="compositionally biased region" description="Low complexity" evidence="1">
    <location>
        <begin position="7"/>
        <end position="16"/>
    </location>
</feature>
<proteinExistence type="predicted"/>
<evidence type="ECO:0000313" key="3">
    <source>
        <dbReference type="EMBL" id="KAK9868379.1"/>
    </source>
</evidence>
<evidence type="ECO:0000259" key="2">
    <source>
        <dbReference type="PROSITE" id="PS50206"/>
    </source>
</evidence>
<dbReference type="SUPFAM" id="SSF52821">
    <property type="entry name" value="Rhodanese/Cell cycle control phosphatase"/>
    <property type="match status" value="1"/>
</dbReference>
<feature type="domain" description="Rhodanese" evidence="2">
    <location>
        <begin position="48"/>
        <end position="150"/>
    </location>
</feature>
<dbReference type="CDD" id="cd00158">
    <property type="entry name" value="RHOD"/>
    <property type="match status" value="1"/>
</dbReference>
<dbReference type="Proteomes" id="UP001485043">
    <property type="component" value="Unassembled WGS sequence"/>
</dbReference>